<evidence type="ECO:0000313" key="2">
    <source>
        <dbReference type="Proteomes" id="UP001064048"/>
    </source>
</evidence>
<sequence>MPKKKGPRKVTDSDFTINDSANAPKPVSRLKKSTSSTSTVPTELSWDEIDTDTDIIEEVDEDGAKKFVSKKQSSKAEQDLENRPGVLYPEIIFYLISKYIKPEQISSFSGINRACYACTKREMFWRNLYKKYCQNHPRLPERLKIENSFKVYGLRQRVIRALFHTYKVFDLRIQRDAAQDSEPHRLVGRRCVNVWFCKGPVHCMVYFKLKKLTPQRPYVDAGNMIDELGRIDANPEEDCQTLQISCLSVHEVPPLMGMTLTKLSVVLSQGFRYRRVHLGFSTSSHNMSRGILPEKSMVIDSVAKGTTLSLLDSELEPEFFPNQFKISEIFVQIVKLKCAHRQTAQSGSIRTGATEGKLELEK</sequence>
<comment type="caution">
    <text evidence="1">The sequence shown here is derived from an EMBL/GenBank/DDBJ whole genome shotgun (WGS) entry which is preliminary data.</text>
</comment>
<name>A0ACC0JBA0_CHOFU</name>
<protein>
    <submittedName>
        <fullName evidence="1">Uncharacterized protein</fullName>
    </submittedName>
</protein>
<keyword evidence="2" id="KW-1185">Reference proteome</keyword>
<dbReference type="Proteomes" id="UP001064048">
    <property type="component" value="Chromosome 16"/>
</dbReference>
<proteinExistence type="predicted"/>
<accession>A0ACC0JBA0</accession>
<gene>
    <name evidence="1" type="ORF">MSG28_009481</name>
</gene>
<dbReference type="EMBL" id="CM046116">
    <property type="protein sequence ID" value="KAI8421406.1"/>
    <property type="molecule type" value="Genomic_DNA"/>
</dbReference>
<reference evidence="1 2" key="1">
    <citation type="journal article" date="2022" name="Genome Biol. Evol.">
        <title>The Spruce Budworm Genome: Reconstructing the Evolutionary History of Antifreeze Proteins.</title>
        <authorList>
            <person name="Beliveau C."/>
            <person name="Gagne P."/>
            <person name="Picq S."/>
            <person name="Vernygora O."/>
            <person name="Keeling C.I."/>
            <person name="Pinkney K."/>
            <person name="Doucet D."/>
            <person name="Wen F."/>
            <person name="Johnston J.S."/>
            <person name="Maaroufi H."/>
            <person name="Boyle B."/>
            <person name="Laroche J."/>
            <person name="Dewar K."/>
            <person name="Juretic N."/>
            <person name="Blackburn G."/>
            <person name="Nisole A."/>
            <person name="Brunet B."/>
            <person name="Brandao M."/>
            <person name="Lumley L."/>
            <person name="Duan J."/>
            <person name="Quan G."/>
            <person name="Lucarotti C.J."/>
            <person name="Roe A.D."/>
            <person name="Sperling F.A.H."/>
            <person name="Levesque R.C."/>
            <person name="Cusson M."/>
        </authorList>
    </citation>
    <scope>NUCLEOTIDE SEQUENCE [LARGE SCALE GENOMIC DNA]</scope>
    <source>
        <strain evidence="1">Glfc:IPQL:Cfum</strain>
    </source>
</reference>
<organism evidence="1 2">
    <name type="scientific">Choristoneura fumiferana</name>
    <name type="common">Spruce budworm moth</name>
    <name type="synonym">Archips fumiferana</name>
    <dbReference type="NCBI Taxonomy" id="7141"/>
    <lineage>
        <taxon>Eukaryota</taxon>
        <taxon>Metazoa</taxon>
        <taxon>Ecdysozoa</taxon>
        <taxon>Arthropoda</taxon>
        <taxon>Hexapoda</taxon>
        <taxon>Insecta</taxon>
        <taxon>Pterygota</taxon>
        <taxon>Neoptera</taxon>
        <taxon>Endopterygota</taxon>
        <taxon>Lepidoptera</taxon>
        <taxon>Glossata</taxon>
        <taxon>Ditrysia</taxon>
        <taxon>Tortricoidea</taxon>
        <taxon>Tortricidae</taxon>
        <taxon>Tortricinae</taxon>
        <taxon>Choristoneura</taxon>
    </lineage>
</organism>
<evidence type="ECO:0000313" key="1">
    <source>
        <dbReference type="EMBL" id="KAI8421406.1"/>
    </source>
</evidence>